<dbReference type="Proteomes" id="UP001596356">
    <property type="component" value="Unassembled WGS sequence"/>
</dbReference>
<dbReference type="PANTHER" id="PTHR24094">
    <property type="entry name" value="SECRETED PROTEIN"/>
    <property type="match status" value="1"/>
</dbReference>
<comment type="caution">
    <text evidence="3">The sequence shown here is derived from an EMBL/GenBank/DDBJ whole genome shotgun (WGS) entry which is preliminary data.</text>
</comment>
<sequence length="231" mass="24873">MSRRPMTFALAAAAGVALLVPADLPAQADTPSALSVAHRLTVKGRAPKTGYDRAKFGTAWTDNNAAPWGHNGCSTREDILRRDLSRLHFKKSGRCNTVVTSGRLIDPYTGKVIDFVRGRGTSSKVQIDHVVPLADAWQKGAQQWSAATRIAFANDPLNLLAVDGPTNQKKGAGDAATWLPPNKGFRCRYVALQVAVKAKYRAWVTAAEKSAMVRILQGCNGVRLPTEPGGR</sequence>
<evidence type="ECO:0000256" key="1">
    <source>
        <dbReference type="SAM" id="SignalP"/>
    </source>
</evidence>
<evidence type="ECO:0000313" key="3">
    <source>
        <dbReference type="EMBL" id="MFC6714575.1"/>
    </source>
</evidence>
<dbReference type="GO" id="GO:0004519">
    <property type="term" value="F:endonuclease activity"/>
    <property type="evidence" value="ECO:0007669"/>
    <property type="project" value="UniProtKB-KW"/>
</dbReference>
<dbReference type="PANTHER" id="PTHR24094:SF15">
    <property type="entry name" value="AMP-DEPENDENT SYNTHETASE_LIGASE DOMAIN-CONTAINING PROTEIN-RELATED"/>
    <property type="match status" value="1"/>
</dbReference>
<feature type="domain" description="GmrSD restriction endonucleases C-terminal" evidence="2">
    <location>
        <begin position="75"/>
        <end position="214"/>
    </location>
</feature>
<keyword evidence="3" id="KW-0540">Nuclease</keyword>
<keyword evidence="1" id="KW-0732">Signal</keyword>
<protein>
    <submittedName>
        <fullName evidence="3">HNH endonuclease family protein</fullName>
    </submittedName>
</protein>
<feature type="chain" id="PRO_5046557617" evidence="1">
    <location>
        <begin position="29"/>
        <end position="231"/>
    </location>
</feature>
<name>A0ABW2AUM4_9MICO</name>
<dbReference type="EMBL" id="JBHSWJ010000002">
    <property type="protein sequence ID" value="MFC6714575.1"/>
    <property type="molecule type" value="Genomic_DNA"/>
</dbReference>
<feature type="signal peptide" evidence="1">
    <location>
        <begin position="1"/>
        <end position="28"/>
    </location>
</feature>
<dbReference type="RefSeq" id="WP_377823084.1">
    <property type="nucleotide sequence ID" value="NZ_JBHSWJ010000002.1"/>
</dbReference>
<reference evidence="4" key="1">
    <citation type="journal article" date="2019" name="Int. J. Syst. Evol. Microbiol.">
        <title>The Global Catalogue of Microorganisms (GCM) 10K type strain sequencing project: providing services to taxonomists for standard genome sequencing and annotation.</title>
        <authorList>
            <consortium name="The Broad Institute Genomics Platform"/>
            <consortium name="The Broad Institute Genome Sequencing Center for Infectious Disease"/>
            <person name="Wu L."/>
            <person name="Ma J."/>
        </authorList>
    </citation>
    <scope>NUCLEOTIDE SEQUENCE [LARGE SCALE GENOMIC DNA]</scope>
    <source>
        <strain evidence="4">NBRC 106593</strain>
    </source>
</reference>
<keyword evidence="3" id="KW-0255">Endonuclease</keyword>
<dbReference type="InterPro" id="IPR011089">
    <property type="entry name" value="GmrSD_C"/>
</dbReference>
<evidence type="ECO:0000259" key="2">
    <source>
        <dbReference type="Pfam" id="PF07510"/>
    </source>
</evidence>
<proteinExistence type="predicted"/>
<dbReference type="Pfam" id="PF07510">
    <property type="entry name" value="GmrSD_C"/>
    <property type="match status" value="1"/>
</dbReference>
<organism evidence="3 4">
    <name type="scientific">Branchiibius cervicis</name>
    <dbReference type="NCBI Taxonomy" id="908252"/>
    <lineage>
        <taxon>Bacteria</taxon>
        <taxon>Bacillati</taxon>
        <taxon>Actinomycetota</taxon>
        <taxon>Actinomycetes</taxon>
        <taxon>Micrococcales</taxon>
        <taxon>Dermacoccaceae</taxon>
        <taxon>Branchiibius</taxon>
    </lineage>
</organism>
<keyword evidence="4" id="KW-1185">Reference proteome</keyword>
<accession>A0ABW2AUM4</accession>
<evidence type="ECO:0000313" key="4">
    <source>
        <dbReference type="Proteomes" id="UP001596356"/>
    </source>
</evidence>
<gene>
    <name evidence="3" type="ORF">ACFQBT_12420</name>
</gene>
<keyword evidence="3" id="KW-0378">Hydrolase</keyword>